<proteinExistence type="predicted"/>
<protein>
    <submittedName>
        <fullName evidence="2">Uncharacterized protein</fullName>
    </submittedName>
</protein>
<feature type="region of interest" description="Disordered" evidence="1">
    <location>
        <begin position="22"/>
        <end position="42"/>
    </location>
</feature>
<sequence length="122" mass="13221">MTSAPFTEKELLAEVDRIADSHMGPSRDRTQPHVSAVGPTIDGTGLFVELDSTGDPRPTGTPDRKWRSSIPLTYRPHTTIVPVAGNNNMNESRAHDREPHSGGALMKRNSSGGYSCAPRPSR</sequence>
<feature type="region of interest" description="Disordered" evidence="1">
    <location>
        <begin position="80"/>
        <end position="122"/>
    </location>
</feature>
<organism evidence="2 3">
    <name type="scientific">Pilimelia anulata</name>
    <dbReference type="NCBI Taxonomy" id="53371"/>
    <lineage>
        <taxon>Bacteria</taxon>
        <taxon>Bacillati</taxon>
        <taxon>Actinomycetota</taxon>
        <taxon>Actinomycetes</taxon>
        <taxon>Micromonosporales</taxon>
        <taxon>Micromonosporaceae</taxon>
        <taxon>Pilimelia</taxon>
    </lineage>
</organism>
<evidence type="ECO:0000313" key="2">
    <source>
        <dbReference type="EMBL" id="GGK01173.1"/>
    </source>
</evidence>
<reference evidence="2" key="1">
    <citation type="journal article" date="2014" name="Int. J. Syst. Evol. Microbiol.">
        <title>Complete genome sequence of Corynebacterium casei LMG S-19264T (=DSM 44701T), isolated from a smear-ripened cheese.</title>
        <authorList>
            <consortium name="US DOE Joint Genome Institute (JGI-PGF)"/>
            <person name="Walter F."/>
            <person name="Albersmeier A."/>
            <person name="Kalinowski J."/>
            <person name="Ruckert C."/>
        </authorList>
    </citation>
    <scope>NUCLEOTIDE SEQUENCE</scope>
    <source>
        <strain evidence="2">JCM 3090</strain>
    </source>
</reference>
<evidence type="ECO:0000313" key="3">
    <source>
        <dbReference type="Proteomes" id="UP000649739"/>
    </source>
</evidence>
<dbReference type="EMBL" id="BMQB01000007">
    <property type="protein sequence ID" value="GGK01173.1"/>
    <property type="molecule type" value="Genomic_DNA"/>
</dbReference>
<dbReference type="AlphaFoldDB" id="A0A8J3B825"/>
<accession>A0A8J3B825</accession>
<comment type="caution">
    <text evidence="2">The sequence shown here is derived from an EMBL/GenBank/DDBJ whole genome shotgun (WGS) entry which is preliminary data.</text>
</comment>
<reference evidence="2" key="2">
    <citation type="submission" date="2020-09" db="EMBL/GenBank/DDBJ databases">
        <authorList>
            <person name="Sun Q."/>
            <person name="Ohkuma M."/>
        </authorList>
    </citation>
    <scope>NUCLEOTIDE SEQUENCE</scope>
    <source>
        <strain evidence="2">JCM 3090</strain>
    </source>
</reference>
<feature type="compositionally biased region" description="Basic and acidic residues" evidence="1">
    <location>
        <begin position="22"/>
        <end position="31"/>
    </location>
</feature>
<keyword evidence="3" id="KW-1185">Reference proteome</keyword>
<name>A0A8J3B825_9ACTN</name>
<gene>
    <name evidence="2" type="ORF">GCM10010123_33930</name>
</gene>
<evidence type="ECO:0000256" key="1">
    <source>
        <dbReference type="SAM" id="MobiDB-lite"/>
    </source>
</evidence>
<dbReference type="Proteomes" id="UP000649739">
    <property type="component" value="Unassembled WGS sequence"/>
</dbReference>